<dbReference type="GO" id="GO:0046983">
    <property type="term" value="F:protein dimerization activity"/>
    <property type="evidence" value="ECO:0007669"/>
    <property type="project" value="InterPro"/>
</dbReference>
<dbReference type="Proteomes" id="UP000198852">
    <property type="component" value="Unassembled WGS sequence"/>
</dbReference>
<dbReference type="Pfam" id="PF14863">
    <property type="entry name" value="Alkyl_sulf_dimr"/>
    <property type="match status" value="1"/>
</dbReference>
<dbReference type="InterPro" id="IPR036866">
    <property type="entry name" value="RibonucZ/Hydroxyglut_hydro"/>
</dbReference>
<evidence type="ECO:0000313" key="2">
    <source>
        <dbReference type="EMBL" id="SFS97074.1"/>
    </source>
</evidence>
<protein>
    <submittedName>
        <fullName evidence="2">Metallo-beta-lactamase superfamily protein</fullName>
    </submittedName>
</protein>
<accession>A0A1I6U6M2</accession>
<dbReference type="EMBL" id="FOZX01000009">
    <property type="protein sequence ID" value="SFS97074.1"/>
    <property type="molecule type" value="Genomic_DNA"/>
</dbReference>
<proteinExistence type="predicted"/>
<dbReference type="STRING" id="95161.SAMN05660874_04650"/>
<keyword evidence="3" id="KW-1185">Reference proteome</keyword>
<dbReference type="RefSeq" id="WP_245776060.1">
    <property type="nucleotide sequence ID" value="NZ_FOZX01000009.1"/>
</dbReference>
<dbReference type="PANTHER" id="PTHR43223">
    <property type="entry name" value="ALKYL/ARYL-SULFATASE"/>
    <property type="match status" value="1"/>
</dbReference>
<dbReference type="InterPro" id="IPR001279">
    <property type="entry name" value="Metallo-B-lactamas"/>
</dbReference>
<organism evidence="2 3">
    <name type="scientific">Saccharopolyspora flava</name>
    <dbReference type="NCBI Taxonomy" id="95161"/>
    <lineage>
        <taxon>Bacteria</taxon>
        <taxon>Bacillati</taxon>
        <taxon>Actinomycetota</taxon>
        <taxon>Actinomycetes</taxon>
        <taxon>Pseudonocardiales</taxon>
        <taxon>Pseudonocardiaceae</taxon>
        <taxon>Saccharopolyspora</taxon>
    </lineage>
</organism>
<dbReference type="AlphaFoldDB" id="A0A1I6U6M2"/>
<dbReference type="Gene3D" id="1.25.40.880">
    <property type="entry name" value="Alkyl sulfatase, dimerisation domain"/>
    <property type="match status" value="1"/>
</dbReference>
<sequence length="416" mass="46059">MSEIRTHADQVWNGRIDDHIAGGTRADAVIDIADGLGLLPGFGNAIAFRSAGELLLFDTGNPLSAPRTHAILREWSGDPLTLAFYSHGHIDHVGGLDPFDAEPRPPQVVAQERVRDRFDRYALTAGYNALINRRQFGIDDLRWPRTYRLPDVTFRDALTVTRAGLTFELFHAEGETDDAAVAYVPEHRLLLPGDLFVWVSPNCGNPQKAQRYPREWAQALRRMAGLGAEIMLPSHGAPIFGADRVEQALTDTAEWLESLVEQTLGMMNDGHPLDEIVQRVTPPRHLADRVYLRARYDEPEFVVRNLWRRYGGWYDGNPARLKPAPDAVLASAVAELACGARVLADAALRARDTGELRLAGHLAEMATQAEPDDPALHRVRAEVYRARAESEESLMARGIFRETARVSGELAGEGTA</sequence>
<dbReference type="InterPro" id="IPR052195">
    <property type="entry name" value="Bact_Alkyl/Aryl-Sulfatase"/>
</dbReference>
<dbReference type="InterPro" id="IPR038536">
    <property type="entry name" value="Alkyl/aryl-sulf_dimr_sf"/>
</dbReference>
<feature type="domain" description="Metallo-beta-lactamase" evidence="1">
    <location>
        <begin position="42"/>
        <end position="235"/>
    </location>
</feature>
<gene>
    <name evidence="2" type="ORF">SAMN05660874_04650</name>
</gene>
<evidence type="ECO:0000259" key="1">
    <source>
        <dbReference type="SMART" id="SM00849"/>
    </source>
</evidence>
<dbReference type="PANTHER" id="PTHR43223:SF2">
    <property type="entry name" value="METALLO-BETA-LACTAMASE DOMAIN-CONTAINING PROTEIN"/>
    <property type="match status" value="1"/>
</dbReference>
<dbReference type="SMART" id="SM00849">
    <property type="entry name" value="Lactamase_B"/>
    <property type="match status" value="1"/>
</dbReference>
<dbReference type="Pfam" id="PF00753">
    <property type="entry name" value="Lactamase_B"/>
    <property type="match status" value="1"/>
</dbReference>
<dbReference type="SUPFAM" id="SSF56281">
    <property type="entry name" value="Metallo-hydrolase/oxidoreductase"/>
    <property type="match status" value="1"/>
</dbReference>
<reference evidence="3" key="1">
    <citation type="submission" date="2016-10" db="EMBL/GenBank/DDBJ databases">
        <authorList>
            <person name="Varghese N."/>
            <person name="Submissions S."/>
        </authorList>
    </citation>
    <scope>NUCLEOTIDE SEQUENCE [LARGE SCALE GENOMIC DNA]</scope>
    <source>
        <strain evidence="3">DSM 44771</strain>
    </source>
</reference>
<dbReference type="InterPro" id="IPR029228">
    <property type="entry name" value="Alkyl_sulf_dimr"/>
</dbReference>
<evidence type="ECO:0000313" key="3">
    <source>
        <dbReference type="Proteomes" id="UP000198852"/>
    </source>
</evidence>
<name>A0A1I6U6M2_9PSEU</name>
<dbReference type="Gene3D" id="3.60.15.10">
    <property type="entry name" value="Ribonuclease Z/Hydroxyacylglutathione hydrolase-like"/>
    <property type="match status" value="1"/>
</dbReference>